<evidence type="ECO:0000256" key="5">
    <source>
        <dbReference type="ARBA" id="ARBA00023237"/>
    </source>
</evidence>
<name>A0A3E0DTX2_9GAMM</name>
<dbReference type="Proteomes" id="UP000256542">
    <property type="component" value="Unassembled WGS sequence"/>
</dbReference>
<accession>A0A3E0DTX2</accession>
<evidence type="ECO:0000313" key="6">
    <source>
        <dbReference type="EMBL" id="REG86993.1"/>
    </source>
</evidence>
<dbReference type="OrthoDB" id="5295915at2"/>
<evidence type="ECO:0000256" key="3">
    <source>
        <dbReference type="ARBA" id="ARBA00022729"/>
    </source>
</evidence>
<dbReference type="Pfam" id="PF06629">
    <property type="entry name" value="MipA"/>
    <property type="match status" value="1"/>
</dbReference>
<dbReference type="GO" id="GO:0009252">
    <property type="term" value="P:peptidoglycan biosynthetic process"/>
    <property type="evidence" value="ECO:0007669"/>
    <property type="project" value="TreeGrafter"/>
</dbReference>
<gene>
    <name evidence="6" type="ORF">DFP81_101563</name>
</gene>
<evidence type="ECO:0000256" key="2">
    <source>
        <dbReference type="ARBA" id="ARBA00005722"/>
    </source>
</evidence>
<evidence type="ECO:0000256" key="1">
    <source>
        <dbReference type="ARBA" id="ARBA00004442"/>
    </source>
</evidence>
<comment type="subcellular location">
    <subcellularLocation>
        <location evidence="1">Cell outer membrane</location>
    </subcellularLocation>
</comment>
<keyword evidence="7" id="KW-1185">Reference proteome</keyword>
<proteinExistence type="inferred from homology"/>
<protein>
    <submittedName>
        <fullName evidence="6">Outer membrane protein</fullName>
    </submittedName>
</protein>
<comment type="similarity">
    <text evidence="2">Belongs to the MipA/OmpV family.</text>
</comment>
<reference evidence="6 7" key="1">
    <citation type="submission" date="2018-08" db="EMBL/GenBank/DDBJ databases">
        <title>Genomic Encyclopedia of Type Strains, Phase III (KMG-III): the genomes of soil and plant-associated and newly described type strains.</title>
        <authorList>
            <person name="Whitman W."/>
        </authorList>
    </citation>
    <scope>NUCLEOTIDE SEQUENCE [LARGE SCALE GENOMIC DNA]</scope>
    <source>
        <strain evidence="6 7">CECT 7375</strain>
    </source>
</reference>
<keyword evidence="4" id="KW-0472">Membrane</keyword>
<evidence type="ECO:0000256" key="4">
    <source>
        <dbReference type="ARBA" id="ARBA00023136"/>
    </source>
</evidence>
<organism evidence="6 7">
    <name type="scientific">Marinomonas pollencensis</name>
    <dbReference type="NCBI Taxonomy" id="491954"/>
    <lineage>
        <taxon>Bacteria</taxon>
        <taxon>Pseudomonadati</taxon>
        <taxon>Pseudomonadota</taxon>
        <taxon>Gammaproteobacteria</taxon>
        <taxon>Oceanospirillales</taxon>
        <taxon>Oceanospirillaceae</taxon>
        <taxon>Marinomonas</taxon>
    </lineage>
</organism>
<dbReference type="RefSeq" id="WP_115896218.1">
    <property type="nucleotide sequence ID" value="NZ_QUNG01000001.1"/>
</dbReference>
<dbReference type="InterPro" id="IPR010583">
    <property type="entry name" value="MipA"/>
</dbReference>
<comment type="caution">
    <text evidence="6">The sequence shown here is derived from an EMBL/GenBank/DDBJ whole genome shotgun (WGS) entry which is preliminary data.</text>
</comment>
<keyword evidence="3" id="KW-0732">Signal</keyword>
<dbReference type="PANTHER" id="PTHR38776:SF1">
    <property type="entry name" value="MLTA-INTERACTING PROTEIN-RELATED"/>
    <property type="match status" value="1"/>
</dbReference>
<dbReference type="EMBL" id="QUNG01000001">
    <property type="protein sequence ID" value="REG86993.1"/>
    <property type="molecule type" value="Genomic_DNA"/>
</dbReference>
<keyword evidence="5" id="KW-0998">Cell outer membrane</keyword>
<evidence type="ECO:0000313" key="7">
    <source>
        <dbReference type="Proteomes" id="UP000256542"/>
    </source>
</evidence>
<dbReference type="PANTHER" id="PTHR38776">
    <property type="entry name" value="MLTA-INTERACTING PROTEIN-RELATED"/>
    <property type="match status" value="1"/>
</dbReference>
<dbReference type="GO" id="GO:0009279">
    <property type="term" value="C:cell outer membrane"/>
    <property type="evidence" value="ECO:0007669"/>
    <property type="project" value="UniProtKB-SubCell"/>
</dbReference>
<dbReference type="AlphaFoldDB" id="A0A3E0DTX2"/>
<sequence length="249" mass="27500">MISRHDLGIFTLALLPFSPAIAHADGDFSLGAMGIYSSSIYKDTDSDVSALPFVAYTGEHLYLKGPEVGYNLLPNRSYKNIGFGLAYDFAAFDPDDSDDENIQKLDDRDGSLMAIVQAKIGFFSAKLAQDVSNTHNGYYAQVKADYPIQLQRWRLLPSISYRYLSGQMSDYQFGVSSSESASTGGAIRAYDASSTSMTRLTLNSFYPISQSLTLNLSATYVKYNDNVLDSPIVEKDHKSMARAGIIYRF</sequence>